<evidence type="ECO:0000256" key="1">
    <source>
        <dbReference type="SAM" id="Phobius"/>
    </source>
</evidence>
<dbReference type="Proteomes" id="UP001501508">
    <property type="component" value="Unassembled WGS sequence"/>
</dbReference>
<dbReference type="EMBL" id="BAABEY010000018">
    <property type="protein sequence ID" value="GAA4437257.1"/>
    <property type="molecule type" value="Genomic_DNA"/>
</dbReference>
<dbReference type="PANTHER" id="PTHR34978:SF3">
    <property type="entry name" value="SLR0241 PROTEIN"/>
    <property type="match status" value="1"/>
</dbReference>
<dbReference type="CDD" id="cd07341">
    <property type="entry name" value="M56_BlaR1_MecR1_like"/>
    <property type="match status" value="1"/>
</dbReference>
<protein>
    <recommendedName>
        <fullName evidence="2">Peptidase M56 domain-containing protein</fullName>
    </recommendedName>
</protein>
<feature type="transmembrane region" description="Helical" evidence="1">
    <location>
        <begin position="272"/>
        <end position="290"/>
    </location>
</feature>
<keyword evidence="1" id="KW-0472">Membrane</keyword>
<name>A0ABP8LVC8_9BACT</name>
<feature type="domain" description="Peptidase M56" evidence="2">
    <location>
        <begin position="170"/>
        <end position="262"/>
    </location>
</feature>
<dbReference type="PANTHER" id="PTHR34978">
    <property type="entry name" value="POSSIBLE SENSOR-TRANSDUCER PROTEIN BLAR"/>
    <property type="match status" value="1"/>
</dbReference>
<evidence type="ECO:0000313" key="4">
    <source>
        <dbReference type="Proteomes" id="UP001501508"/>
    </source>
</evidence>
<feature type="transmembrane region" description="Helical" evidence="1">
    <location>
        <begin position="34"/>
        <end position="51"/>
    </location>
</feature>
<accession>A0ABP8LVC8</accession>
<keyword evidence="4" id="KW-1185">Reference proteome</keyword>
<reference evidence="4" key="1">
    <citation type="journal article" date="2019" name="Int. J. Syst. Evol. Microbiol.">
        <title>The Global Catalogue of Microorganisms (GCM) 10K type strain sequencing project: providing services to taxonomists for standard genome sequencing and annotation.</title>
        <authorList>
            <consortium name="The Broad Institute Genomics Platform"/>
            <consortium name="The Broad Institute Genome Sequencing Center for Infectious Disease"/>
            <person name="Wu L."/>
            <person name="Ma J."/>
        </authorList>
    </citation>
    <scope>NUCLEOTIDE SEQUENCE [LARGE SCALE GENOMIC DNA]</scope>
    <source>
        <strain evidence="4">JCM 31920</strain>
    </source>
</reference>
<evidence type="ECO:0000259" key="2">
    <source>
        <dbReference type="Pfam" id="PF05569"/>
    </source>
</evidence>
<dbReference type="InterPro" id="IPR008756">
    <property type="entry name" value="Peptidase_M56"/>
</dbReference>
<dbReference type="Pfam" id="PF05569">
    <property type="entry name" value="Peptidase_M56"/>
    <property type="match status" value="1"/>
</dbReference>
<keyword evidence="1" id="KW-1133">Transmembrane helix</keyword>
<organism evidence="3 4">
    <name type="scientific">Ravibacter arvi</name>
    <dbReference type="NCBI Taxonomy" id="2051041"/>
    <lineage>
        <taxon>Bacteria</taxon>
        <taxon>Pseudomonadati</taxon>
        <taxon>Bacteroidota</taxon>
        <taxon>Cytophagia</taxon>
        <taxon>Cytophagales</taxon>
        <taxon>Spirosomataceae</taxon>
        <taxon>Ravibacter</taxon>
    </lineage>
</organism>
<proteinExistence type="predicted"/>
<dbReference type="RefSeq" id="WP_345027870.1">
    <property type="nucleotide sequence ID" value="NZ_BAABEY010000018.1"/>
</dbReference>
<keyword evidence="1" id="KW-0812">Transmembrane</keyword>
<comment type="caution">
    <text evidence="3">The sequence shown here is derived from an EMBL/GenBank/DDBJ whole genome shotgun (WGS) entry which is preliminary data.</text>
</comment>
<feature type="transmembrane region" description="Helical" evidence="1">
    <location>
        <begin position="94"/>
        <end position="116"/>
    </location>
</feature>
<sequence length="510" mass="57379">MIIYLVKGIACSFILWALHRFSLEKERMHGFNRFYLLLAPVISVLIPFVPLRPGDAGTGTAWLPLETVTAAEKEMDLSAVETIVESGDTFAGAMLSWGVPAVYLLGVIFLLIRFAVNIARIRRAIRASDRYQVPGATMVAMPGSTEVCTFMGYIFCSRDEYRAGAIPAAVLQHELAHVKQRHTWDILFMEVFGALYWFNPVMALYKRSVRLNHEFLADEQVMDHPGKVAGYQRLLLDRLAGGVAPSLVSSFNYSQTKKRLIMMTQKQNPQRVWLKGACLSLFAGGLFYFASDEARAQEAPPYPGVIEWKYTQVISPKSPPPPPPMDLDELPVAPPPRPPMEGLVTGAGATPEELADYDATFEAHRIEKTDADGSPRNPEFDLSNAEKERLLKIREKMSREQLEQQTYAIFRRPAPYKNPPSPELFESFKKADVYGVWLDNKKVESAALSAYTNSDIADYSISKLYGSAKEGRSYTHQLNLETNQYFDANYKRRAADLFIITEGARREPKK</sequence>
<dbReference type="InterPro" id="IPR052173">
    <property type="entry name" value="Beta-lactam_resp_regulator"/>
</dbReference>
<gene>
    <name evidence="3" type="ORF">GCM10023091_16180</name>
</gene>
<evidence type="ECO:0000313" key="3">
    <source>
        <dbReference type="EMBL" id="GAA4437257.1"/>
    </source>
</evidence>